<keyword evidence="3" id="KW-1185">Reference proteome</keyword>
<evidence type="ECO:0000313" key="2">
    <source>
        <dbReference type="EMBL" id="AZP12165.1"/>
    </source>
</evidence>
<accession>A0A3S9HJ71</accession>
<dbReference type="AlphaFoldDB" id="A0A3S9HJ71"/>
<feature type="region of interest" description="Disordered" evidence="1">
    <location>
        <begin position="1"/>
        <end position="36"/>
    </location>
</feature>
<evidence type="ECO:0000256" key="1">
    <source>
        <dbReference type="SAM" id="MobiDB-lite"/>
    </source>
</evidence>
<reference evidence="2 3" key="1">
    <citation type="journal article" date="2011" name="Int. J. Syst. Evol. Microbiol.">
        <title>Description of Undibacterium oligocarboniphilum sp. nov., isolated from purified water, and Undibacterium pigrum strain CCUG 49012 as the type strain of Undibacterium parvum sp. nov., and emended descriptions of the genus Undibacterium and the species Undibacterium pigrum.</title>
        <authorList>
            <person name="Eder W."/>
            <person name="Wanner G."/>
            <person name="Ludwig W."/>
            <person name="Busse H.J."/>
            <person name="Ziemke-Kageler F."/>
            <person name="Lang E."/>
        </authorList>
    </citation>
    <scope>NUCLEOTIDE SEQUENCE [LARGE SCALE GENOMIC DNA]</scope>
    <source>
        <strain evidence="2 3">DSM 23061</strain>
    </source>
</reference>
<name>A0A3S9HJ71_9BURK</name>
<dbReference type="KEGG" id="upv:EJN92_09210"/>
<protein>
    <submittedName>
        <fullName evidence="2">Uncharacterized protein</fullName>
    </submittedName>
</protein>
<organism evidence="2 3">
    <name type="scientific">Undibacterium parvum</name>
    <dbReference type="NCBI Taxonomy" id="401471"/>
    <lineage>
        <taxon>Bacteria</taxon>
        <taxon>Pseudomonadati</taxon>
        <taxon>Pseudomonadota</taxon>
        <taxon>Betaproteobacteria</taxon>
        <taxon>Burkholderiales</taxon>
        <taxon>Oxalobacteraceae</taxon>
        <taxon>Undibacterium</taxon>
    </lineage>
</organism>
<proteinExistence type="predicted"/>
<dbReference type="Proteomes" id="UP000275663">
    <property type="component" value="Chromosome"/>
</dbReference>
<gene>
    <name evidence="2" type="ORF">EJN92_09210</name>
</gene>
<dbReference type="RefSeq" id="WP_126127547.1">
    <property type="nucleotide sequence ID" value="NZ_CP034464.1"/>
</dbReference>
<evidence type="ECO:0000313" key="3">
    <source>
        <dbReference type="Proteomes" id="UP000275663"/>
    </source>
</evidence>
<sequence>MKQKRYVAAGLPPAGNRTTTTEEHQTLNNSNQKHLKPSAHIPCASQAGMPEEAHGIWVMAGSVCKYRTAQAYSEIRAISCNADGAHGAPYANLAAELFLIYFDLHQ</sequence>
<dbReference type="EMBL" id="CP034464">
    <property type="protein sequence ID" value="AZP12165.1"/>
    <property type="molecule type" value="Genomic_DNA"/>
</dbReference>